<feature type="domain" description="Alpha-D-phosphohexomutase alpha/beta/alpha" evidence="14">
    <location>
        <begin position="67"/>
        <end position="105"/>
    </location>
</feature>
<dbReference type="InterPro" id="IPR016055">
    <property type="entry name" value="A-D-PHexomutase_a/b/a-I/II/III"/>
</dbReference>
<evidence type="ECO:0000256" key="10">
    <source>
        <dbReference type="ARBA" id="ARBA00031926"/>
    </source>
</evidence>
<keyword evidence="17" id="KW-1185">Reference proteome</keyword>
<dbReference type="Gene3D" id="3.40.120.10">
    <property type="entry name" value="Alpha-D-Glucose-1,6-Bisphosphate, subunit A, domain 3"/>
    <property type="match status" value="3"/>
</dbReference>
<evidence type="ECO:0000259" key="14">
    <source>
        <dbReference type="Pfam" id="PF02878"/>
    </source>
</evidence>
<dbReference type="PANTHER" id="PTHR45955:SF1">
    <property type="entry name" value="PHOSPHOACETYLGLUCOSAMINE MUTASE"/>
    <property type="match status" value="1"/>
</dbReference>
<protein>
    <recommendedName>
        <fullName evidence="5">phosphoacetylglucosamine mutase</fullName>
        <ecNumber evidence="5">5.4.2.3</ecNumber>
    </recommendedName>
    <alternativeName>
        <fullName evidence="11">Acetylglucosamine phosphomutase</fullName>
    </alternativeName>
    <alternativeName>
        <fullName evidence="10">N-acetylglucosamine-phosphate mutase</fullName>
    </alternativeName>
</protein>
<sequence length="571" mass="60309">MSADAAREPWARSYAEATVKHAKPRREDDGDRSAPTRFAYGTAGFRTTATALRSTCFRAGAFAAARAMAHGGKTTGMVVTASHNPASDNGVKLVEPSGGTLPMALEGVAEMLANAEDGDAETQVRALREAMATAAPADAASANASARVFVARDTRESGRALADATLAGVHAMGVEAVDRGIATTPQLHYYVYCANVGADDSERAYYDRLSAGYAALTERDEDEDEDDDHGATVVIDCADGVGGVKLSSLGEAVAPYGLAFDLRNRGDEPTSSLNDGVGSDFVQKGKTIPTRGGFENLPAGTRCVSIDGDADRLVYFQTTAAGGVDLVDGDQLAVLIACWMNARVKEAAPYLNDITVGVVQTAYANGASTEFLTRELGAAPACVPTGVKHLHHRAEEFDIGVYFESNGHGTALFSPSASKAIEDATVEALVARDMPAVKALLALTNAQRVINPSVGDAMSGILLVEAILRRTVKAPRLGSFYKDLPSRQTKVVVADRTKIQTFDAERRVAEPEGLQDAIDAIVRASNDARCRAFVRPSGTEDCVRVYVEASEETRVEETTRAIVRAVEAHCG</sequence>
<evidence type="ECO:0000256" key="1">
    <source>
        <dbReference type="ARBA" id="ARBA00000558"/>
    </source>
</evidence>
<reference evidence="16 17" key="1">
    <citation type="journal article" date="2007" name="Proc. Natl. Acad. Sci. U.S.A.">
        <title>The tiny eukaryote Ostreococcus provides genomic insights into the paradox of plankton speciation.</title>
        <authorList>
            <person name="Palenik B."/>
            <person name="Grimwood J."/>
            <person name="Aerts A."/>
            <person name="Rouze P."/>
            <person name="Salamov A."/>
            <person name="Putnam N."/>
            <person name="Dupont C."/>
            <person name="Jorgensen R."/>
            <person name="Derelle E."/>
            <person name="Rombauts S."/>
            <person name="Zhou K."/>
            <person name="Otillar R."/>
            <person name="Merchant S.S."/>
            <person name="Podell S."/>
            <person name="Gaasterland T."/>
            <person name="Napoli C."/>
            <person name="Gendler K."/>
            <person name="Manuell A."/>
            <person name="Tai V."/>
            <person name="Vallon O."/>
            <person name="Piganeau G."/>
            <person name="Jancek S."/>
            <person name="Heijde M."/>
            <person name="Jabbari K."/>
            <person name="Bowler C."/>
            <person name="Lohr M."/>
            <person name="Robbens S."/>
            <person name="Werner G."/>
            <person name="Dubchak I."/>
            <person name="Pazour G.J."/>
            <person name="Ren Q."/>
            <person name="Paulsen I."/>
            <person name="Delwiche C."/>
            <person name="Schmutz J."/>
            <person name="Rokhsar D."/>
            <person name="Van de Peer Y."/>
            <person name="Moreau H."/>
            <person name="Grigoriev I.V."/>
        </authorList>
    </citation>
    <scope>NUCLEOTIDE SEQUENCE [LARGE SCALE GENOMIC DNA]</scope>
    <source>
        <strain evidence="16 17">CCE9901</strain>
    </source>
</reference>
<feature type="compositionally biased region" description="Basic and acidic residues" evidence="12">
    <location>
        <begin position="25"/>
        <end position="34"/>
    </location>
</feature>
<gene>
    <name evidence="16" type="ORF">OSTLU_40572</name>
</gene>
<dbReference type="SUPFAM" id="SSF53738">
    <property type="entry name" value="Phosphoglucomutase, first 3 domains"/>
    <property type="match status" value="2"/>
</dbReference>
<comment type="similarity">
    <text evidence="4">Belongs to the phosphohexose mutase family.</text>
</comment>
<feature type="domain" description="Phosphoacetylglucosamine mutase AMG1" evidence="15">
    <location>
        <begin position="328"/>
        <end position="470"/>
    </location>
</feature>
<comment type="pathway">
    <text evidence="3">Nucleotide-sugar biosynthesis; UDP-N-acetyl-alpha-D-glucosamine biosynthesis; N-acetyl-alpha-D-glucosamine 1-phosphate from alpha-D-glucosamine 6-phosphate (route I): step 2/2.</text>
</comment>
<keyword evidence="9" id="KW-0413">Isomerase</keyword>
<comment type="cofactor">
    <cofactor evidence="2">
        <name>Mg(2+)</name>
        <dbReference type="ChEBI" id="CHEBI:18420"/>
    </cofactor>
</comment>
<evidence type="ECO:0000256" key="5">
    <source>
        <dbReference type="ARBA" id="ARBA00012731"/>
    </source>
</evidence>
<dbReference type="GO" id="GO:0009507">
    <property type="term" value="C:chloroplast"/>
    <property type="evidence" value="ECO:0007669"/>
    <property type="project" value="EnsemblPlants"/>
</dbReference>
<dbReference type="InterPro" id="IPR036900">
    <property type="entry name" value="A-D-PHexomutase_C_sf"/>
</dbReference>
<feature type="domain" description="Alpha-D-phosphohexomutase C-terminal" evidence="13">
    <location>
        <begin position="491"/>
        <end position="563"/>
    </location>
</feature>
<keyword evidence="7" id="KW-0479">Metal-binding</keyword>
<feature type="region of interest" description="Disordered" evidence="12">
    <location>
        <begin position="16"/>
        <end position="36"/>
    </location>
</feature>
<feature type="domain" description="Alpha-D-phosphohexomutase alpha/beta/alpha" evidence="14">
    <location>
        <begin position="124"/>
        <end position="191"/>
    </location>
</feature>
<dbReference type="GO" id="GO:0000287">
    <property type="term" value="F:magnesium ion binding"/>
    <property type="evidence" value="ECO:0007669"/>
    <property type="project" value="InterPro"/>
</dbReference>
<dbReference type="Proteomes" id="UP000001568">
    <property type="component" value="Chromosome 15"/>
</dbReference>
<evidence type="ECO:0000256" key="3">
    <source>
        <dbReference type="ARBA" id="ARBA00004865"/>
    </source>
</evidence>
<evidence type="ECO:0000256" key="12">
    <source>
        <dbReference type="SAM" id="MobiDB-lite"/>
    </source>
</evidence>
<dbReference type="UniPathway" id="UPA00113">
    <property type="reaction ID" value="UER00530"/>
</dbReference>
<dbReference type="InterPro" id="IPR016066">
    <property type="entry name" value="A-D-PHexomutase_CS"/>
</dbReference>
<evidence type="ECO:0000256" key="8">
    <source>
        <dbReference type="ARBA" id="ARBA00022842"/>
    </source>
</evidence>
<dbReference type="HOGENOM" id="CLU_022890_1_0_1"/>
<dbReference type="FunFam" id="3.40.120.10:FF:000013">
    <property type="entry name" value="Phosphoacetylglucosamine mutase"/>
    <property type="match status" value="1"/>
</dbReference>
<name>A4S8A5_OSTLU</name>
<keyword evidence="6" id="KW-0597">Phosphoprotein</keyword>
<dbReference type="GO" id="GO:0005739">
    <property type="term" value="C:mitochondrion"/>
    <property type="evidence" value="ECO:0007669"/>
    <property type="project" value="EnsemblPlants"/>
</dbReference>
<dbReference type="STRING" id="436017.A4S8A5"/>
<dbReference type="GO" id="GO:0005975">
    <property type="term" value="P:carbohydrate metabolic process"/>
    <property type="evidence" value="ECO:0007669"/>
    <property type="project" value="InterPro"/>
</dbReference>
<dbReference type="Gene3D" id="3.30.310.50">
    <property type="entry name" value="Alpha-D-phosphohexomutase, C-terminal domain"/>
    <property type="match status" value="1"/>
</dbReference>
<dbReference type="OMA" id="WEAYATK"/>
<dbReference type="AlphaFoldDB" id="A4S8A5"/>
<dbReference type="Gramene" id="ABP00026">
    <property type="protein sequence ID" value="ABP00026"/>
    <property type="gene ID" value="OSTLU_40572"/>
</dbReference>
<dbReference type="KEGG" id="olu:OSTLU_40572"/>
<organism evidence="16 17">
    <name type="scientific">Ostreococcus lucimarinus (strain CCE9901)</name>
    <dbReference type="NCBI Taxonomy" id="436017"/>
    <lineage>
        <taxon>Eukaryota</taxon>
        <taxon>Viridiplantae</taxon>
        <taxon>Chlorophyta</taxon>
        <taxon>Mamiellophyceae</taxon>
        <taxon>Mamiellales</taxon>
        <taxon>Bathycoccaceae</taxon>
        <taxon>Ostreococcus</taxon>
    </lineage>
</organism>
<dbReference type="EMBL" id="CP000595">
    <property type="protein sequence ID" value="ABP00026.1"/>
    <property type="molecule type" value="Genomic_DNA"/>
</dbReference>
<evidence type="ECO:0000259" key="15">
    <source>
        <dbReference type="Pfam" id="PF21404"/>
    </source>
</evidence>
<evidence type="ECO:0000256" key="11">
    <source>
        <dbReference type="ARBA" id="ARBA00032065"/>
    </source>
</evidence>
<proteinExistence type="inferred from homology"/>
<evidence type="ECO:0000256" key="4">
    <source>
        <dbReference type="ARBA" id="ARBA00010231"/>
    </source>
</evidence>
<dbReference type="GO" id="GO:0004610">
    <property type="term" value="F:phosphoacetylglucosamine mutase activity"/>
    <property type="evidence" value="ECO:0007669"/>
    <property type="project" value="UniProtKB-EC"/>
</dbReference>
<dbReference type="Pfam" id="PF00408">
    <property type="entry name" value="PGM_PMM_IV"/>
    <property type="match status" value="1"/>
</dbReference>
<evidence type="ECO:0000256" key="9">
    <source>
        <dbReference type="ARBA" id="ARBA00023235"/>
    </source>
</evidence>
<dbReference type="EC" id="5.4.2.3" evidence="5"/>
<evidence type="ECO:0000313" key="16">
    <source>
        <dbReference type="EMBL" id="ABP00026.1"/>
    </source>
</evidence>
<evidence type="ECO:0000256" key="2">
    <source>
        <dbReference type="ARBA" id="ARBA00001946"/>
    </source>
</evidence>
<dbReference type="OrthoDB" id="1928at2759"/>
<dbReference type="GeneID" id="5005627"/>
<evidence type="ECO:0000256" key="7">
    <source>
        <dbReference type="ARBA" id="ARBA00022723"/>
    </source>
</evidence>
<dbReference type="InterPro" id="IPR005844">
    <property type="entry name" value="A-D-PHexomutase_a/b/a-I"/>
</dbReference>
<evidence type="ECO:0000256" key="6">
    <source>
        <dbReference type="ARBA" id="ARBA00022553"/>
    </source>
</evidence>
<dbReference type="eggNOG" id="KOG2537">
    <property type="taxonomic scope" value="Eukaryota"/>
</dbReference>
<dbReference type="SUPFAM" id="SSF55957">
    <property type="entry name" value="Phosphoglucomutase, C-terminal domain"/>
    <property type="match status" value="1"/>
</dbReference>
<dbReference type="RefSeq" id="XP_001421732.1">
    <property type="nucleotide sequence ID" value="XM_001421695.1"/>
</dbReference>
<dbReference type="PROSITE" id="PS00710">
    <property type="entry name" value="PGM_PMM"/>
    <property type="match status" value="1"/>
</dbReference>
<dbReference type="GO" id="GO:0006048">
    <property type="term" value="P:UDP-N-acetylglucosamine biosynthetic process"/>
    <property type="evidence" value="ECO:0007669"/>
    <property type="project" value="UniProtKB-UniPathway"/>
</dbReference>
<dbReference type="PANTHER" id="PTHR45955">
    <property type="entry name" value="PHOSPHOACETYLGLUCOSAMINE MUTASE"/>
    <property type="match status" value="1"/>
</dbReference>
<evidence type="ECO:0000313" key="17">
    <source>
        <dbReference type="Proteomes" id="UP000001568"/>
    </source>
</evidence>
<accession>A4S8A5</accession>
<dbReference type="FunFam" id="3.30.310.50:FF:000003">
    <property type="entry name" value="Phosphoacetylglucosamine mutase"/>
    <property type="match status" value="1"/>
</dbReference>
<dbReference type="InterPro" id="IPR049022">
    <property type="entry name" value="AMG1_III"/>
</dbReference>
<dbReference type="CDD" id="cd03086">
    <property type="entry name" value="PGM3"/>
    <property type="match status" value="1"/>
</dbReference>
<evidence type="ECO:0000259" key="13">
    <source>
        <dbReference type="Pfam" id="PF00408"/>
    </source>
</evidence>
<keyword evidence="8" id="KW-0460">Magnesium</keyword>
<dbReference type="Pfam" id="PF21404">
    <property type="entry name" value="AMG1_III"/>
    <property type="match status" value="1"/>
</dbReference>
<dbReference type="InterPro" id="IPR005843">
    <property type="entry name" value="A-D-PHexomutase_C"/>
</dbReference>
<comment type="catalytic activity">
    <reaction evidence="1">
        <text>N-acetyl-alpha-D-glucosamine 1-phosphate = N-acetyl-D-glucosamine 6-phosphate</text>
        <dbReference type="Rhea" id="RHEA:23804"/>
        <dbReference type="ChEBI" id="CHEBI:57513"/>
        <dbReference type="ChEBI" id="CHEBI:57776"/>
        <dbReference type="EC" id="5.4.2.3"/>
    </reaction>
</comment>
<dbReference type="Pfam" id="PF02878">
    <property type="entry name" value="PGM_PMM_I"/>
    <property type="match status" value="2"/>
</dbReference>
<dbReference type="InterPro" id="IPR016657">
    <property type="entry name" value="PAGM"/>
</dbReference>